<feature type="domain" description="Protein kinase" evidence="17">
    <location>
        <begin position="34"/>
        <end position="298"/>
    </location>
</feature>
<comment type="cofactor">
    <cofactor evidence="1">
        <name>Mg(2+)</name>
        <dbReference type="ChEBI" id="CHEBI:18420"/>
    </cofactor>
</comment>
<keyword evidence="6" id="KW-0479">Metal-binding</keyword>
<evidence type="ECO:0000256" key="7">
    <source>
        <dbReference type="ARBA" id="ARBA00022737"/>
    </source>
</evidence>
<keyword evidence="20" id="KW-1185">Reference proteome</keyword>
<dbReference type="Proteomes" id="UP000041254">
    <property type="component" value="Unassembled WGS sequence"/>
</dbReference>
<evidence type="ECO:0000256" key="9">
    <source>
        <dbReference type="ARBA" id="ARBA00022777"/>
    </source>
</evidence>
<keyword evidence="5" id="KW-0808">Transferase</keyword>
<dbReference type="InterPro" id="IPR008271">
    <property type="entry name" value="Ser/Thr_kinase_AS"/>
</dbReference>
<evidence type="ECO:0000256" key="6">
    <source>
        <dbReference type="ARBA" id="ARBA00022723"/>
    </source>
</evidence>
<evidence type="ECO:0000256" key="13">
    <source>
        <dbReference type="ARBA" id="ARBA00047899"/>
    </source>
</evidence>
<comment type="catalytic activity">
    <reaction evidence="13">
        <text>L-threonyl-[protein] + ATP = O-phospho-L-threonyl-[protein] + ADP + H(+)</text>
        <dbReference type="Rhea" id="RHEA:46608"/>
        <dbReference type="Rhea" id="RHEA-COMP:11060"/>
        <dbReference type="Rhea" id="RHEA-COMP:11605"/>
        <dbReference type="ChEBI" id="CHEBI:15378"/>
        <dbReference type="ChEBI" id="CHEBI:30013"/>
        <dbReference type="ChEBI" id="CHEBI:30616"/>
        <dbReference type="ChEBI" id="CHEBI:61977"/>
        <dbReference type="ChEBI" id="CHEBI:456216"/>
        <dbReference type="EC" id="2.7.11.1"/>
    </reaction>
</comment>
<feature type="domain" description="EF-hand" evidence="18">
    <location>
        <begin position="383"/>
        <end position="412"/>
    </location>
</feature>
<dbReference type="InterPro" id="IPR011009">
    <property type="entry name" value="Kinase-like_dom_sf"/>
</dbReference>
<dbReference type="PROSITE" id="PS00108">
    <property type="entry name" value="PROTEIN_KINASE_ST"/>
    <property type="match status" value="1"/>
</dbReference>
<comment type="similarity">
    <text evidence="12">Belongs to the protein kinase superfamily. Ser/Thr protein kinase family. CDPK subfamily.</text>
</comment>
<proteinExistence type="inferred from homology"/>
<dbReference type="EC" id="2.7.11.1" evidence="3"/>
<dbReference type="SUPFAM" id="SSF56112">
    <property type="entry name" value="Protein kinase-like (PK-like)"/>
    <property type="match status" value="1"/>
</dbReference>
<dbReference type="PROSITE" id="PS50222">
    <property type="entry name" value="EF_HAND_2"/>
    <property type="match status" value="4"/>
</dbReference>
<evidence type="ECO:0000256" key="8">
    <source>
        <dbReference type="ARBA" id="ARBA00022741"/>
    </source>
</evidence>
<dbReference type="Gene3D" id="3.30.200.20">
    <property type="entry name" value="Phosphorylase Kinase, domain 1"/>
    <property type="match status" value="1"/>
</dbReference>
<feature type="binding site" evidence="15">
    <location>
        <position position="67"/>
    </location>
    <ligand>
        <name>ATP</name>
        <dbReference type="ChEBI" id="CHEBI:30616"/>
    </ligand>
</feature>
<dbReference type="PROSITE" id="PS00018">
    <property type="entry name" value="EF_HAND_1"/>
    <property type="match status" value="3"/>
</dbReference>
<dbReference type="PROSITE" id="PS50011">
    <property type="entry name" value="PROTEIN_KINASE_DOM"/>
    <property type="match status" value="1"/>
</dbReference>
<dbReference type="OrthoDB" id="40902at2759"/>
<feature type="compositionally biased region" description="Low complexity" evidence="16">
    <location>
        <begin position="558"/>
        <end position="586"/>
    </location>
</feature>
<organism evidence="19 20">
    <name type="scientific">Vitrella brassicaformis (strain CCMP3155)</name>
    <dbReference type="NCBI Taxonomy" id="1169540"/>
    <lineage>
        <taxon>Eukaryota</taxon>
        <taxon>Sar</taxon>
        <taxon>Alveolata</taxon>
        <taxon>Colpodellida</taxon>
        <taxon>Vitrellaceae</taxon>
        <taxon>Vitrella</taxon>
    </lineage>
</organism>
<dbReference type="EMBL" id="CDMY01000476">
    <property type="protein sequence ID" value="CEM16024.1"/>
    <property type="molecule type" value="Genomic_DNA"/>
</dbReference>
<dbReference type="SMART" id="SM00054">
    <property type="entry name" value="EFh"/>
    <property type="match status" value="4"/>
</dbReference>
<dbReference type="InterPro" id="IPR017441">
    <property type="entry name" value="Protein_kinase_ATP_BS"/>
</dbReference>
<dbReference type="SUPFAM" id="SSF47473">
    <property type="entry name" value="EF-hand"/>
    <property type="match status" value="1"/>
</dbReference>
<sequence>MASPPSDPGGITRRPSCFILDFSMTGERVEQRYEIDVKAIGQGSYGSVCKARDRDTNVMRAIKTIGKRRLKNNRDIERFRREILLMKRMNHPSIVKLYEVYEDNEYIHLVLELCEGGDLFDRMVAVHHYSERDAALIMRQILSALHYCHINGIAHRDVKPENFLFERSDSLDNLKMIDFGLAYECRDEAGNKIGMRTRAGTPYYVAPEVLRAASAAYDEKCDLWSCGVVLFMLLFGYAPFSGPNDRAILDKVLKGQADKDPVAWETISEPARDLIDRLIQSDLNKRVDAGKALKHEWIDNWAHVPEAPLSPKVLSRMRKFVAMPALKKAALQVIASQCSGDKIQDLQLVFQNLDKNNDGSITLQEFREGLNKTGMARYFPDREKILKSIDWDGSGVIDYTEFVAAALDHKICVQEEVLLQAFRVFDVDGDGVITAAELRKVLMTDSVKAAWGTEPIEDFLKDVDTNHDGKIDFDEFNQMMKTRIPATGTTPRGHTPFPSPTAGDVPCSSLSMPAMSVQMHPQKPLDDLIPPFLAGHDGSLVPADMDISSDADNFFYSLGPPTTTTGAPSSNNPSSNMLGPPSSAGGSPPPSHQPSQQQQQQQQRQPLPLLASPLPSTTAASTVVPPESPPPTKKHKGRNGSNVTMHSAGGESPHTSVASPMQNRGDREA</sequence>
<dbReference type="OMA" id="HEVYQNN"/>
<dbReference type="Pfam" id="PF13499">
    <property type="entry name" value="EF-hand_7"/>
    <property type="match status" value="2"/>
</dbReference>
<dbReference type="CDD" id="cd05117">
    <property type="entry name" value="STKc_CAMK"/>
    <property type="match status" value="1"/>
</dbReference>
<dbReference type="PROSITE" id="PS00107">
    <property type="entry name" value="PROTEIN_KINASE_ATP"/>
    <property type="match status" value="1"/>
</dbReference>
<dbReference type="InterPro" id="IPR000719">
    <property type="entry name" value="Prot_kinase_dom"/>
</dbReference>
<dbReference type="InParanoid" id="A0A0G4FP86"/>
<dbReference type="AlphaFoldDB" id="A0A0G4FP86"/>
<protein>
    <recommendedName>
        <fullName evidence="3">non-specific serine/threonine protein kinase</fullName>
        <ecNumber evidence="3">2.7.11.1</ecNumber>
    </recommendedName>
</protein>
<dbReference type="Gene3D" id="1.10.510.10">
    <property type="entry name" value="Transferase(Phosphotransferase) domain 1"/>
    <property type="match status" value="1"/>
</dbReference>
<reference evidence="19 20" key="1">
    <citation type="submission" date="2014-11" db="EMBL/GenBank/DDBJ databases">
        <authorList>
            <person name="Zhu J."/>
            <person name="Qi W."/>
            <person name="Song R."/>
        </authorList>
    </citation>
    <scope>NUCLEOTIDE SEQUENCE [LARGE SCALE GENOMIC DNA]</scope>
</reference>
<evidence type="ECO:0000256" key="12">
    <source>
        <dbReference type="ARBA" id="ARBA00024334"/>
    </source>
</evidence>
<dbReference type="InterPro" id="IPR002048">
    <property type="entry name" value="EF_hand_dom"/>
</dbReference>
<dbReference type="FunFam" id="3.30.200.20:FF:000315">
    <property type="entry name" value="Calcium-dependent protein kinase 3"/>
    <property type="match status" value="1"/>
</dbReference>
<keyword evidence="8 15" id="KW-0547">Nucleotide-binding</keyword>
<dbReference type="GO" id="GO:0005524">
    <property type="term" value="F:ATP binding"/>
    <property type="evidence" value="ECO:0007669"/>
    <property type="project" value="UniProtKB-UniRule"/>
</dbReference>
<dbReference type="GO" id="GO:0004674">
    <property type="term" value="F:protein serine/threonine kinase activity"/>
    <property type="evidence" value="ECO:0007669"/>
    <property type="project" value="UniProtKB-KW"/>
</dbReference>
<dbReference type="InterPro" id="IPR018247">
    <property type="entry name" value="EF_Hand_1_Ca_BS"/>
</dbReference>
<comment type="subunit">
    <text evidence="2">Monomer.</text>
</comment>
<feature type="domain" description="EF-hand" evidence="18">
    <location>
        <begin position="451"/>
        <end position="486"/>
    </location>
</feature>
<dbReference type="InterPro" id="IPR050205">
    <property type="entry name" value="CDPK_Ser/Thr_kinases"/>
</dbReference>
<evidence type="ECO:0000259" key="18">
    <source>
        <dbReference type="PROSITE" id="PS50222"/>
    </source>
</evidence>
<keyword evidence="7" id="KW-0677">Repeat</keyword>
<evidence type="ECO:0000256" key="3">
    <source>
        <dbReference type="ARBA" id="ARBA00012513"/>
    </source>
</evidence>
<dbReference type="GO" id="GO:0005509">
    <property type="term" value="F:calcium ion binding"/>
    <property type="evidence" value="ECO:0007669"/>
    <property type="project" value="InterPro"/>
</dbReference>
<evidence type="ECO:0000313" key="20">
    <source>
        <dbReference type="Proteomes" id="UP000041254"/>
    </source>
</evidence>
<dbReference type="CDD" id="cd00051">
    <property type="entry name" value="EFh"/>
    <property type="match status" value="1"/>
</dbReference>
<keyword evidence="10" id="KW-0106">Calcium</keyword>
<feature type="compositionally biased region" description="Polar residues" evidence="16">
    <location>
        <begin position="653"/>
        <end position="662"/>
    </location>
</feature>
<evidence type="ECO:0000256" key="15">
    <source>
        <dbReference type="PROSITE-ProRule" id="PRU10141"/>
    </source>
</evidence>
<evidence type="ECO:0000256" key="4">
    <source>
        <dbReference type="ARBA" id="ARBA00022527"/>
    </source>
</evidence>
<dbReference type="FunFam" id="1.10.510.10:FF:000571">
    <property type="entry name" value="Maternal embryonic leucine zipper kinase"/>
    <property type="match status" value="1"/>
</dbReference>
<keyword evidence="11 15" id="KW-0067">ATP-binding</keyword>
<keyword evidence="4" id="KW-0723">Serine/threonine-protein kinase</keyword>
<gene>
    <name evidence="19" type="ORF">Vbra_9402</name>
</gene>
<keyword evidence="9" id="KW-0418">Kinase</keyword>
<evidence type="ECO:0000259" key="17">
    <source>
        <dbReference type="PROSITE" id="PS50011"/>
    </source>
</evidence>
<dbReference type="VEuPathDB" id="CryptoDB:Vbra_9402"/>
<evidence type="ECO:0000256" key="14">
    <source>
        <dbReference type="ARBA" id="ARBA00048679"/>
    </source>
</evidence>
<dbReference type="PANTHER" id="PTHR24349">
    <property type="entry name" value="SERINE/THREONINE-PROTEIN KINASE"/>
    <property type="match status" value="1"/>
</dbReference>
<evidence type="ECO:0000313" key="19">
    <source>
        <dbReference type="EMBL" id="CEM16024.1"/>
    </source>
</evidence>
<feature type="domain" description="EF-hand" evidence="18">
    <location>
        <begin position="413"/>
        <end position="448"/>
    </location>
</feature>
<dbReference type="SMART" id="SM00220">
    <property type="entry name" value="S_TKc"/>
    <property type="match status" value="1"/>
</dbReference>
<evidence type="ECO:0000256" key="2">
    <source>
        <dbReference type="ARBA" id="ARBA00011245"/>
    </source>
</evidence>
<dbReference type="FunFam" id="1.10.238.10:FF:000003">
    <property type="entry name" value="Calmodulin A"/>
    <property type="match status" value="1"/>
</dbReference>
<evidence type="ECO:0000256" key="16">
    <source>
        <dbReference type="SAM" id="MobiDB-lite"/>
    </source>
</evidence>
<comment type="catalytic activity">
    <reaction evidence="14">
        <text>L-seryl-[protein] + ATP = O-phospho-L-seryl-[protein] + ADP + H(+)</text>
        <dbReference type="Rhea" id="RHEA:17989"/>
        <dbReference type="Rhea" id="RHEA-COMP:9863"/>
        <dbReference type="Rhea" id="RHEA-COMP:11604"/>
        <dbReference type="ChEBI" id="CHEBI:15378"/>
        <dbReference type="ChEBI" id="CHEBI:29999"/>
        <dbReference type="ChEBI" id="CHEBI:30616"/>
        <dbReference type="ChEBI" id="CHEBI:83421"/>
        <dbReference type="ChEBI" id="CHEBI:456216"/>
        <dbReference type="EC" id="2.7.11.1"/>
    </reaction>
</comment>
<feature type="domain" description="EF-hand" evidence="18">
    <location>
        <begin position="341"/>
        <end position="376"/>
    </location>
</feature>
<evidence type="ECO:0000256" key="11">
    <source>
        <dbReference type="ARBA" id="ARBA00022840"/>
    </source>
</evidence>
<dbReference type="Pfam" id="PF00069">
    <property type="entry name" value="Pkinase"/>
    <property type="match status" value="1"/>
</dbReference>
<evidence type="ECO:0000256" key="10">
    <source>
        <dbReference type="ARBA" id="ARBA00022837"/>
    </source>
</evidence>
<accession>A0A0G4FP86</accession>
<feature type="compositionally biased region" description="Low complexity" evidence="16">
    <location>
        <begin position="593"/>
        <end position="625"/>
    </location>
</feature>
<dbReference type="PhylomeDB" id="A0A0G4FP86"/>
<dbReference type="Gene3D" id="1.10.238.10">
    <property type="entry name" value="EF-hand"/>
    <property type="match status" value="2"/>
</dbReference>
<name>A0A0G4FP86_VITBC</name>
<dbReference type="STRING" id="1169540.A0A0G4FP86"/>
<evidence type="ECO:0000256" key="1">
    <source>
        <dbReference type="ARBA" id="ARBA00001946"/>
    </source>
</evidence>
<evidence type="ECO:0000256" key="5">
    <source>
        <dbReference type="ARBA" id="ARBA00022679"/>
    </source>
</evidence>
<feature type="region of interest" description="Disordered" evidence="16">
    <location>
        <begin position="558"/>
        <end position="669"/>
    </location>
</feature>
<dbReference type="InterPro" id="IPR011992">
    <property type="entry name" value="EF-hand-dom_pair"/>
</dbReference>